<name>F8PZ80_SERL3</name>
<dbReference type="HOGENOM" id="CLU_011151_1_0_1"/>
<evidence type="ECO:0000313" key="1">
    <source>
        <dbReference type="EMBL" id="EGN99193.1"/>
    </source>
</evidence>
<accession>F8PZ80</accession>
<protein>
    <recommendedName>
        <fullName evidence="3">F-box domain-containing protein</fullName>
    </recommendedName>
</protein>
<keyword evidence="2" id="KW-1185">Reference proteome</keyword>
<reference evidence="2" key="1">
    <citation type="journal article" date="2011" name="Science">
        <title>The plant cell wall-decomposing machinery underlies the functional diversity of forest fungi.</title>
        <authorList>
            <person name="Eastwood D.C."/>
            <person name="Floudas D."/>
            <person name="Binder M."/>
            <person name="Majcherczyk A."/>
            <person name="Schneider P."/>
            <person name="Aerts A."/>
            <person name="Asiegbu F.O."/>
            <person name="Baker S.E."/>
            <person name="Barry K."/>
            <person name="Bendiksby M."/>
            <person name="Blumentritt M."/>
            <person name="Coutinho P.M."/>
            <person name="Cullen D."/>
            <person name="de Vries R.P."/>
            <person name="Gathman A."/>
            <person name="Goodell B."/>
            <person name="Henrissat B."/>
            <person name="Ihrmark K."/>
            <person name="Kauserud H."/>
            <person name="Kohler A."/>
            <person name="LaButti K."/>
            <person name="Lapidus A."/>
            <person name="Lavin J.L."/>
            <person name="Lee Y.-H."/>
            <person name="Lindquist E."/>
            <person name="Lilly W."/>
            <person name="Lucas S."/>
            <person name="Morin E."/>
            <person name="Murat C."/>
            <person name="Oguiza J.A."/>
            <person name="Park J."/>
            <person name="Pisabarro A.G."/>
            <person name="Riley R."/>
            <person name="Rosling A."/>
            <person name="Salamov A."/>
            <person name="Schmidt O."/>
            <person name="Schmutz J."/>
            <person name="Skrede I."/>
            <person name="Stenlid J."/>
            <person name="Wiebenga A."/>
            <person name="Xie X."/>
            <person name="Kuees U."/>
            <person name="Hibbett D.S."/>
            <person name="Hoffmeister D."/>
            <person name="Hoegberg N."/>
            <person name="Martin F."/>
            <person name="Grigoriev I.V."/>
            <person name="Watkinson S.C."/>
        </authorList>
    </citation>
    <scope>NUCLEOTIDE SEQUENCE [LARGE SCALE GENOMIC DNA]</scope>
    <source>
        <strain evidence="2">strain S7.3</strain>
    </source>
</reference>
<dbReference type="OrthoDB" id="434783at2759"/>
<dbReference type="Proteomes" id="UP000008063">
    <property type="component" value="Unassembled WGS sequence"/>
</dbReference>
<organism evidence="2">
    <name type="scientific">Serpula lacrymans var. lacrymans (strain S7.3)</name>
    <name type="common">Dry rot fungus</name>
    <dbReference type="NCBI Taxonomy" id="936435"/>
    <lineage>
        <taxon>Eukaryota</taxon>
        <taxon>Fungi</taxon>
        <taxon>Dikarya</taxon>
        <taxon>Basidiomycota</taxon>
        <taxon>Agaricomycotina</taxon>
        <taxon>Agaricomycetes</taxon>
        <taxon>Agaricomycetidae</taxon>
        <taxon>Boletales</taxon>
        <taxon>Coniophorineae</taxon>
        <taxon>Serpulaceae</taxon>
        <taxon>Serpula</taxon>
    </lineage>
</organism>
<sequence length="593" mass="67394">MDLLLLSPFESLTRPALERVAYFVATDSLLGPPTDLVSLLCTSRFIYNHLSYPNNTHLYADIFRFKFDTSAIKRRLSDRWSTTPALAQELLRRCSTLKRIKRGEVTLRHHRNDLWMAYLMLLESDGRNECHLFHWAHLRTWVCRVIAFRMYSQNASCGWFTETEGTSLATWLLWMSTTREDLTREQPLVRDGLLHLIKPFLVLGHQNPSLHAPDSHFNLPLCDHTNIAPHSSGPSPKATKINYYGRPLTLSVPLLTPAVILNYTILIEFKQDTSPLHPSTATLPLNRNIANSAGLEGLTIEDVHEFHYGTRTQLFERSPLPVPDIEDEDEDAPLRSKQRDIDWYRLVSCYDPFLEYTPLSGQVYSLGLASGQWDGRILVPGVENHFTVLNNPRAQINSVPIIHERFSCWFEEHHCIAPEEPVSSWDDIDDVGDNVLNAWLPRLTTISHDANGINVYDPTTQRHVRYETYRPERSTPYSVEVHNKVQSMATEWVPGGADVPPESVAPSSPASCESYVLSDDEWEDTVEHRSSGVRDILITGETSQRQGDAWGHYSYCFSASRGAIVKKVMVDGCLEVISTTRALWDVGATQTLR</sequence>
<evidence type="ECO:0008006" key="3">
    <source>
        <dbReference type="Google" id="ProtNLM"/>
    </source>
</evidence>
<proteinExistence type="predicted"/>
<evidence type="ECO:0000313" key="2">
    <source>
        <dbReference type="Proteomes" id="UP000008063"/>
    </source>
</evidence>
<dbReference type="OMA" id="DAWGHYS"/>
<dbReference type="AlphaFoldDB" id="F8PZ80"/>
<dbReference type="EMBL" id="GL945480">
    <property type="protein sequence ID" value="EGN99193.1"/>
    <property type="molecule type" value="Genomic_DNA"/>
</dbReference>
<gene>
    <name evidence="1" type="ORF">SERLA73DRAFT_152865</name>
</gene>
<dbReference type="InParanoid" id="F8PZ80"/>